<evidence type="ECO:0000256" key="1">
    <source>
        <dbReference type="ARBA" id="ARBA00022676"/>
    </source>
</evidence>
<name>A0AB35BY77_9GAMM</name>
<dbReference type="Proteomes" id="UP000680020">
    <property type="component" value="Unassembled WGS sequence"/>
</dbReference>
<dbReference type="InterPro" id="IPR002201">
    <property type="entry name" value="Glyco_trans_9"/>
</dbReference>
<evidence type="ECO:0000313" key="3">
    <source>
        <dbReference type="EMBL" id="MBS7824629.1"/>
    </source>
</evidence>
<organism evidence="3 4">
    <name type="scientific">Wohlfahrtiimonas chitiniclastica</name>
    <dbReference type="NCBI Taxonomy" id="400946"/>
    <lineage>
        <taxon>Bacteria</taxon>
        <taxon>Pseudomonadati</taxon>
        <taxon>Pseudomonadota</taxon>
        <taxon>Gammaproteobacteria</taxon>
        <taxon>Cardiobacteriales</taxon>
        <taxon>Ignatzschineriaceae</taxon>
        <taxon>Wohlfahrtiimonas</taxon>
    </lineage>
</organism>
<dbReference type="GeneID" id="58264076"/>
<dbReference type="GO" id="GO:0005829">
    <property type="term" value="C:cytosol"/>
    <property type="evidence" value="ECO:0007669"/>
    <property type="project" value="TreeGrafter"/>
</dbReference>
<reference evidence="3" key="1">
    <citation type="submission" date="2021-03" db="EMBL/GenBank/DDBJ databases">
        <title>Identification and antibiotic profiling of Wohlfahrtiimonas chitiniclastica, an underestimated human pathogen.</title>
        <authorList>
            <person name="Kopf A."/>
            <person name="Bunk B."/>
            <person name="Coldewey S."/>
            <person name="Gunzer F."/>
            <person name="Riedel T."/>
            <person name="Schroettner P."/>
        </authorList>
    </citation>
    <scope>NUCLEOTIDE SEQUENCE</scope>
    <source>
        <strain evidence="3">DSM 100917</strain>
    </source>
</reference>
<dbReference type="AlphaFoldDB" id="A0AB35BY77"/>
<protein>
    <submittedName>
        <fullName evidence="3">Glycosyltransferase family 9 protein</fullName>
    </submittedName>
</protein>
<proteinExistence type="predicted"/>
<gene>
    <name evidence="3" type="ORF">J7561_05350</name>
</gene>
<sequence length="339" mass="38740">MNNLVKDYRRILIIQWSAMGDCVLASSTFDDIKATFPHAKIDLNVLPPWHQLFVHDDRFHQLIDFKLRKQGFGATWRWLTTLKQENYDLIIDLQNSDRSRMLLSAAKTLRFTRATIIGRSRHWCYDNHIKTHDIENNHVVDRFYAALKSVGVVRTSTRPRIIASPEIIARIEEKKQHLLEHHTFAVFVPGCSPQHPEKRWHPERFMELAQLLFNHNCVTRILVLGAGSEAEICKQIADSDERIINLCDQTALLDIPYWLNGAELIVANDTGIAHFAAASDAPVIALFGPTNPTQSKPYGEKVTVLEAKNFGNDNKIDQITANDVLNHYQTIFNPSDKTV</sequence>
<dbReference type="SUPFAM" id="SSF53756">
    <property type="entry name" value="UDP-Glycosyltransferase/glycogen phosphorylase"/>
    <property type="match status" value="1"/>
</dbReference>
<dbReference type="EMBL" id="JAGIBU010000003">
    <property type="protein sequence ID" value="MBS7824629.1"/>
    <property type="molecule type" value="Genomic_DNA"/>
</dbReference>
<dbReference type="RefSeq" id="WP_094538140.1">
    <property type="nucleotide sequence ID" value="NZ_JAGIBR010000003.1"/>
</dbReference>
<keyword evidence="2" id="KW-0808">Transferase</keyword>
<dbReference type="InterPro" id="IPR051199">
    <property type="entry name" value="LPS_LOS_Heptosyltrfase"/>
</dbReference>
<dbReference type="Gene3D" id="3.40.50.2000">
    <property type="entry name" value="Glycogen Phosphorylase B"/>
    <property type="match status" value="2"/>
</dbReference>
<keyword evidence="1" id="KW-0328">Glycosyltransferase</keyword>
<dbReference type="Pfam" id="PF01075">
    <property type="entry name" value="Glyco_transf_9"/>
    <property type="match status" value="1"/>
</dbReference>
<accession>A0AB35BY77</accession>
<dbReference type="CDD" id="cd03789">
    <property type="entry name" value="GT9_LPS_heptosyltransferase"/>
    <property type="match status" value="1"/>
</dbReference>
<comment type="caution">
    <text evidence="3">The sequence shown here is derived from an EMBL/GenBank/DDBJ whole genome shotgun (WGS) entry which is preliminary data.</text>
</comment>
<evidence type="ECO:0000256" key="2">
    <source>
        <dbReference type="ARBA" id="ARBA00022679"/>
    </source>
</evidence>
<dbReference type="PANTHER" id="PTHR30160">
    <property type="entry name" value="TETRAACYLDISACCHARIDE 4'-KINASE-RELATED"/>
    <property type="match status" value="1"/>
</dbReference>
<evidence type="ECO:0000313" key="4">
    <source>
        <dbReference type="Proteomes" id="UP000680020"/>
    </source>
</evidence>
<dbReference type="GO" id="GO:0009244">
    <property type="term" value="P:lipopolysaccharide core region biosynthetic process"/>
    <property type="evidence" value="ECO:0007669"/>
    <property type="project" value="TreeGrafter"/>
</dbReference>
<dbReference type="GO" id="GO:0008713">
    <property type="term" value="F:ADP-heptose-lipopolysaccharide heptosyltransferase activity"/>
    <property type="evidence" value="ECO:0007669"/>
    <property type="project" value="TreeGrafter"/>
</dbReference>